<feature type="compositionally biased region" description="Basic and acidic residues" evidence="1">
    <location>
        <begin position="126"/>
        <end position="141"/>
    </location>
</feature>
<dbReference type="InParanoid" id="A0A3N4LD59"/>
<sequence length="180" mass="19717">MPRKDSETLPAIFLHPESNGDSEEPQFTVSTTPATAPQNKPKIAPMPPSSDLLSRLNAFLPAISAANRDLEGEIAAGTIAQRNIENVSEKEEAYIEMNLGLGVLKQIDPNNPDESESESEEEEEKEKDSDAGAKAEEKDILGKLLQRPARGKPGIQEVEDQAPSVKRDDDDMDIDPLEKR</sequence>
<protein>
    <submittedName>
        <fullName evidence="2">Uncharacterized protein</fullName>
    </submittedName>
</protein>
<feature type="region of interest" description="Disordered" evidence="1">
    <location>
        <begin position="103"/>
        <end position="180"/>
    </location>
</feature>
<dbReference type="GO" id="GO:0000492">
    <property type="term" value="P:box C/D snoRNP assembly"/>
    <property type="evidence" value="ECO:0007669"/>
    <property type="project" value="InterPro"/>
</dbReference>
<reference evidence="2 3" key="1">
    <citation type="journal article" date="2018" name="Nat. Ecol. Evol.">
        <title>Pezizomycetes genomes reveal the molecular basis of ectomycorrhizal truffle lifestyle.</title>
        <authorList>
            <person name="Murat C."/>
            <person name="Payen T."/>
            <person name="Noel B."/>
            <person name="Kuo A."/>
            <person name="Morin E."/>
            <person name="Chen J."/>
            <person name="Kohler A."/>
            <person name="Krizsan K."/>
            <person name="Balestrini R."/>
            <person name="Da Silva C."/>
            <person name="Montanini B."/>
            <person name="Hainaut M."/>
            <person name="Levati E."/>
            <person name="Barry K.W."/>
            <person name="Belfiori B."/>
            <person name="Cichocki N."/>
            <person name="Clum A."/>
            <person name="Dockter R.B."/>
            <person name="Fauchery L."/>
            <person name="Guy J."/>
            <person name="Iotti M."/>
            <person name="Le Tacon F."/>
            <person name="Lindquist E.A."/>
            <person name="Lipzen A."/>
            <person name="Malagnac F."/>
            <person name="Mello A."/>
            <person name="Molinier V."/>
            <person name="Miyauchi S."/>
            <person name="Poulain J."/>
            <person name="Riccioni C."/>
            <person name="Rubini A."/>
            <person name="Sitrit Y."/>
            <person name="Splivallo R."/>
            <person name="Traeger S."/>
            <person name="Wang M."/>
            <person name="Zifcakova L."/>
            <person name="Wipf D."/>
            <person name="Zambonelli A."/>
            <person name="Paolocci F."/>
            <person name="Nowrousian M."/>
            <person name="Ottonello S."/>
            <person name="Baldrian P."/>
            <person name="Spatafora J.W."/>
            <person name="Henrissat B."/>
            <person name="Nagy L.G."/>
            <person name="Aury J.M."/>
            <person name="Wincker P."/>
            <person name="Grigoriev I.V."/>
            <person name="Bonfante P."/>
            <person name="Martin F.M."/>
        </authorList>
    </citation>
    <scope>NUCLEOTIDE SEQUENCE [LARGE SCALE GENOMIC DNA]</scope>
    <source>
        <strain evidence="2 3">CCBAS932</strain>
    </source>
</reference>
<dbReference type="InterPro" id="IPR027921">
    <property type="entry name" value="NOPCHAP1"/>
</dbReference>
<keyword evidence="3" id="KW-1185">Reference proteome</keyword>
<dbReference type="AlphaFoldDB" id="A0A3N4LD59"/>
<dbReference type="EMBL" id="ML119111">
    <property type="protein sequence ID" value="RPB15915.1"/>
    <property type="molecule type" value="Genomic_DNA"/>
</dbReference>
<feature type="compositionally biased region" description="Acidic residues" evidence="1">
    <location>
        <begin position="111"/>
        <end position="125"/>
    </location>
</feature>
<organism evidence="2 3">
    <name type="scientific">Morchella conica CCBAS932</name>
    <dbReference type="NCBI Taxonomy" id="1392247"/>
    <lineage>
        <taxon>Eukaryota</taxon>
        <taxon>Fungi</taxon>
        <taxon>Dikarya</taxon>
        <taxon>Ascomycota</taxon>
        <taxon>Pezizomycotina</taxon>
        <taxon>Pezizomycetes</taxon>
        <taxon>Pezizales</taxon>
        <taxon>Morchellaceae</taxon>
        <taxon>Morchella</taxon>
    </lineage>
</organism>
<dbReference type="PANTHER" id="PTHR38489:SF1">
    <property type="entry name" value="HISTONE CHAPERONE DOMAIN-CONTAINING PROTEIN"/>
    <property type="match status" value="1"/>
</dbReference>
<proteinExistence type="predicted"/>
<feature type="compositionally biased region" description="Polar residues" evidence="1">
    <location>
        <begin position="25"/>
        <end position="38"/>
    </location>
</feature>
<evidence type="ECO:0000313" key="2">
    <source>
        <dbReference type="EMBL" id="RPB15915.1"/>
    </source>
</evidence>
<evidence type="ECO:0000256" key="1">
    <source>
        <dbReference type="SAM" id="MobiDB-lite"/>
    </source>
</evidence>
<feature type="compositionally biased region" description="Acidic residues" evidence="1">
    <location>
        <begin position="170"/>
        <end position="180"/>
    </location>
</feature>
<evidence type="ECO:0000313" key="3">
    <source>
        <dbReference type="Proteomes" id="UP000277580"/>
    </source>
</evidence>
<dbReference type="Pfam" id="PF15370">
    <property type="entry name" value="NOPCHAP1"/>
    <property type="match status" value="1"/>
</dbReference>
<accession>A0A3N4LD59</accession>
<dbReference type="PANTHER" id="PTHR38489">
    <property type="entry name" value="HISTONE CHAPERONE DOMAIN-CONTAINING PROTEIN"/>
    <property type="match status" value="1"/>
</dbReference>
<dbReference type="Proteomes" id="UP000277580">
    <property type="component" value="Unassembled WGS sequence"/>
</dbReference>
<gene>
    <name evidence="2" type="ORF">P167DRAFT_383252</name>
</gene>
<dbReference type="STRING" id="1392247.A0A3N4LD59"/>
<feature type="region of interest" description="Disordered" evidence="1">
    <location>
        <begin position="1"/>
        <end position="49"/>
    </location>
</feature>
<name>A0A3N4LD59_9PEZI</name>
<dbReference type="OrthoDB" id="1112980at2759"/>